<comment type="similarity">
    <text evidence="1">Belongs to the AHA1 family.</text>
</comment>
<dbReference type="CDD" id="cd08894">
    <property type="entry name" value="SRPBCC_CalC_Aha1-like_1"/>
    <property type="match status" value="1"/>
</dbReference>
<accession>A0A521ATF1</accession>
<evidence type="ECO:0000259" key="2">
    <source>
        <dbReference type="Pfam" id="PF08327"/>
    </source>
</evidence>
<dbReference type="InterPro" id="IPR013538">
    <property type="entry name" value="ASHA1/2-like_C"/>
</dbReference>
<name>A0A521ATF1_9SPHI</name>
<dbReference type="Pfam" id="PF08327">
    <property type="entry name" value="AHSA1"/>
    <property type="match status" value="1"/>
</dbReference>
<proteinExistence type="inferred from homology"/>
<dbReference type="EMBL" id="FXTN01000001">
    <property type="protein sequence ID" value="SMO38077.1"/>
    <property type="molecule type" value="Genomic_DNA"/>
</dbReference>
<dbReference type="Proteomes" id="UP000320300">
    <property type="component" value="Unassembled WGS sequence"/>
</dbReference>
<gene>
    <name evidence="3" type="ORF">SAMN06265348_101417</name>
</gene>
<dbReference type="InterPro" id="IPR023393">
    <property type="entry name" value="START-like_dom_sf"/>
</dbReference>
<sequence>MKVYEPIDPHCEIVTIRTVNAPRANAYKAWSDPNHLKIWWGPAGFTNTFHEFEFKEGGKWNFVMHGPEKGNYVNSCEFTDLEYPSLIAWKRYSQPLFRVIVTFEELGPGQTRIISRQIFETEKECNKIRPFVEDKNEENMDRLEKELAGMDAV</sequence>
<evidence type="ECO:0000256" key="1">
    <source>
        <dbReference type="ARBA" id="ARBA00006817"/>
    </source>
</evidence>
<evidence type="ECO:0000313" key="4">
    <source>
        <dbReference type="Proteomes" id="UP000320300"/>
    </source>
</evidence>
<dbReference type="SUPFAM" id="SSF55961">
    <property type="entry name" value="Bet v1-like"/>
    <property type="match status" value="1"/>
</dbReference>
<keyword evidence="4" id="KW-1185">Reference proteome</keyword>
<dbReference type="AlphaFoldDB" id="A0A521ATF1"/>
<dbReference type="Gene3D" id="3.30.530.20">
    <property type="match status" value="1"/>
</dbReference>
<reference evidence="3 4" key="1">
    <citation type="submission" date="2017-05" db="EMBL/GenBank/DDBJ databases">
        <authorList>
            <person name="Varghese N."/>
            <person name="Submissions S."/>
        </authorList>
    </citation>
    <scope>NUCLEOTIDE SEQUENCE [LARGE SCALE GENOMIC DNA]</scope>
    <source>
        <strain evidence="3 4">DSM 19036</strain>
    </source>
</reference>
<evidence type="ECO:0000313" key="3">
    <source>
        <dbReference type="EMBL" id="SMO38077.1"/>
    </source>
</evidence>
<feature type="domain" description="Activator of Hsp90 ATPase homologue 1/2-like C-terminal" evidence="2">
    <location>
        <begin position="20"/>
        <end position="147"/>
    </location>
</feature>
<protein>
    <submittedName>
        <fullName evidence="3">Uncharacterized conserved protein YndB, AHSA1/START domain</fullName>
    </submittedName>
</protein>
<organism evidence="3 4">
    <name type="scientific">Pedobacter westerhofensis</name>
    <dbReference type="NCBI Taxonomy" id="425512"/>
    <lineage>
        <taxon>Bacteria</taxon>
        <taxon>Pseudomonadati</taxon>
        <taxon>Bacteroidota</taxon>
        <taxon>Sphingobacteriia</taxon>
        <taxon>Sphingobacteriales</taxon>
        <taxon>Sphingobacteriaceae</taxon>
        <taxon>Pedobacter</taxon>
    </lineage>
</organism>